<gene>
    <name evidence="17" type="ORF">RI196_09200</name>
</gene>
<sequence length="331" mass="36304">MTKVAIITSGGDGSGVNAAIEMIAKDKKIELYGFHEGFDGILKNQPIPLTLENCQNYSLDGKQIIRTSRSKLPYEKEGRKKIHEQLKSFGFDYLLIFGGNGSQKAAKLMNSEGTKTIFIPMTVDNDVDGSEYSIGFDTALNRIIGTIHDLHDTAHNMPGRIFMVEVLGGKCGNLALASAIAGGCDLAIIPEFPTDKNKAVDIIVEKLKEKKSIIIVCSESAYDGRLYKSGDQGVSFEISEYIEKHLNIRVRKTIMGFFIRAGNTSFRDAMIAVQMGALARECINKGISGKMVGVKNGTVQLIDFNDVHSTNQKLDPQLVNIAIKNNMLIKH</sequence>
<keyword evidence="7" id="KW-0808">Transferase</keyword>
<reference evidence="17 18" key="1">
    <citation type="submission" date="2023-09" db="EMBL/GenBank/DDBJ databases">
        <title>Different Types of Thermotolerant Ring-Cleaving Dioxygenases derived from Aeribacillus composti HB-1 applied for multiple aromatic hydrocarbons removal.</title>
        <authorList>
            <person name="Cao L."/>
            <person name="Li M."/>
            <person name="Ma T."/>
        </authorList>
    </citation>
    <scope>NUCLEOTIDE SEQUENCE [LARGE SCALE GENOMIC DNA]</scope>
    <source>
        <strain evidence="17 18">HB-1</strain>
    </source>
</reference>
<feature type="domain" description="Phosphofructokinase" evidence="16">
    <location>
        <begin position="3"/>
        <end position="282"/>
    </location>
</feature>
<evidence type="ECO:0000256" key="11">
    <source>
        <dbReference type="ARBA" id="ARBA00022840"/>
    </source>
</evidence>
<keyword evidence="11" id="KW-0067">ATP-binding</keyword>
<comment type="pathway">
    <text evidence="4">Carbohydrate degradation; glycolysis; D-glyceraldehyde 3-phosphate and glycerone phosphate from D-glucose: step 3/4.</text>
</comment>
<dbReference type="Gene3D" id="3.40.50.460">
    <property type="entry name" value="Phosphofructokinase domain"/>
    <property type="match status" value="1"/>
</dbReference>
<keyword evidence="9" id="KW-0547">Nucleotide-binding</keyword>
<evidence type="ECO:0000256" key="15">
    <source>
        <dbReference type="ARBA" id="ARBA00048070"/>
    </source>
</evidence>
<evidence type="ECO:0000256" key="12">
    <source>
        <dbReference type="ARBA" id="ARBA00022842"/>
    </source>
</evidence>
<dbReference type="EC" id="2.7.1.11" evidence="5"/>
<evidence type="ECO:0000259" key="16">
    <source>
        <dbReference type="Pfam" id="PF00365"/>
    </source>
</evidence>
<dbReference type="InterPro" id="IPR022953">
    <property type="entry name" value="ATP_PFK"/>
</dbReference>
<dbReference type="GeneID" id="301126146"/>
<name>A0ABY9WF62_9BACI</name>
<dbReference type="InterPro" id="IPR035966">
    <property type="entry name" value="PKF_sf"/>
</dbReference>
<evidence type="ECO:0000313" key="17">
    <source>
        <dbReference type="EMBL" id="WNF34804.1"/>
    </source>
</evidence>
<dbReference type="Pfam" id="PF00365">
    <property type="entry name" value="PFK"/>
    <property type="match status" value="1"/>
</dbReference>
<evidence type="ECO:0000256" key="6">
    <source>
        <dbReference type="ARBA" id="ARBA00022490"/>
    </source>
</evidence>
<comment type="cofactor">
    <cofactor evidence="1">
        <name>Mg(2+)</name>
        <dbReference type="ChEBI" id="CHEBI:18420"/>
    </cofactor>
</comment>
<evidence type="ECO:0000256" key="14">
    <source>
        <dbReference type="ARBA" id="ARBA00038478"/>
    </source>
</evidence>
<proteinExistence type="inferred from homology"/>
<evidence type="ECO:0000256" key="3">
    <source>
        <dbReference type="ARBA" id="ARBA00004496"/>
    </source>
</evidence>
<evidence type="ECO:0000256" key="8">
    <source>
        <dbReference type="ARBA" id="ARBA00022723"/>
    </source>
</evidence>
<keyword evidence="13" id="KW-0324">Glycolysis</keyword>
<keyword evidence="18" id="KW-1185">Reference proteome</keyword>
<evidence type="ECO:0000256" key="5">
    <source>
        <dbReference type="ARBA" id="ARBA00012055"/>
    </source>
</evidence>
<comment type="subcellular location">
    <subcellularLocation>
        <location evidence="3">Cytoplasm</location>
    </subcellularLocation>
</comment>
<evidence type="ECO:0000256" key="9">
    <source>
        <dbReference type="ARBA" id="ARBA00022741"/>
    </source>
</evidence>
<dbReference type="EMBL" id="CP134501">
    <property type="protein sequence ID" value="WNF34804.1"/>
    <property type="molecule type" value="Genomic_DNA"/>
</dbReference>
<dbReference type="PANTHER" id="PTHR13697:SF4">
    <property type="entry name" value="ATP-DEPENDENT 6-PHOSPHOFRUCTOKINASE"/>
    <property type="match status" value="1"/>
</dbReference>
<evidence type="ECO:0000256" key="4">
    <source>
        <dbReference type="ARBA" id="ARBA00004679"/>
    </source>
</evidence>
<accession>A0ABY9WF62</accession>
<evidence type="ECO:0000256" key="7">
    <source>
        <dbReference type="ARBA" id="ARBA00022679"/>
    </source>
</evidence>
<comment type="catalytic activity">
    <reaction evidence="15">
        <text>beta-D-fructose 6-phosphate + ATP = beta-D-fructose 1,6-bisphosphate + ADP + H(+)</text>
        <dbReference type="Rhea" id="RHEA:16109"/>
        <dbReference type="ChEBI" id="CHEBI:15378"/>
        <dbReference type="ChEBI" id="CHEBI:30616"/>
        <dbReference type="ChEBI" id="CHEBI:32966"/>
        <dbReference type="ChEBI" id="CHEBI:57634"/>
        <dbReference type="ChEBI" id="CHEBI:456216"/>
        <dbReference type="EC" id="2.7.1.11"/>
    </reaction>
</comment>
<evidence type="ECO:0000256" key="10">
    <source>
        <dbReference type="ARBA" id="ARBA00022777"/>
    </source>
</evidence>
<dbReference type="Proteomes" id="UP001303701">
    <property type="component" value="Chromosome"/>
</dbReference>
<dbReference type="PANTHER" id="PTHR13697">
    <property type="entry name" value="PHOSPHOFRUCTOKINASE"/>
    <property type="match status" value="1"/>
</dbReference>
<evidence type="ECO:0000256" key="13">
    <source>
        <dbReference type="ARBA" id="ARBA00023152"/>
    </source>
</evidence>
<evidence type="ECO:0000256" key="1">
    <source>
        <dbReference type="ARBA" id="ARBA00001946"/>
    </source>
</evidence>
<evidence type="ECO:0000256" key="2">
    <source>
        <dbReference type="ARBA" id="ARBA00002659"/>
    </source>
</evidence>
<organism evidence="17 18">
    <name type="scientific">Aeribacillus composti</name>
    <dbReference type="NCBI Taxonomy" id="1868734"/>
    <lineage>
        <taxon>Bacteria</taxon>
        <taxon>Bacillati</taxon>
        <taxon>Bacillota</taxon>
        <taxon>Bacilli</taxon>
        <taxon>Bacillales</taxon>
        <taxon>Bacillaceae</taxon>
        <taxon>Aeribacillus</taxon>
    </lineage>
</organism>
<dbReference type="PIRSF" id="PIRSF000532">
    <property type="entry name" value="ATP_PFK_prok"/>
    <property type="match status" value="1"/>
</dbReference>
<keyword evidence="12" id="KW-0460">Magnesium</keyword>
<dbReference type="SUPFAM" id="SSF53784">
    <property type="entry name" value="Phosphofructokinase"/>
    <property type="match status" value="1"/>
</dbReference>
<dbReference type="PRINTS" id="PR00476">
    <property type="entry name" value="PHFRCTKINASE"/>
</dbReference>
<dbReference type="RefSeq" id="WP_130157286.1">
    <property type="nucleotide sequence ID" value="NZ_CP134501.1"/>
</dbReference>
<dbReference type="NCBIfam" id="NF002872">
    <property type="entry name" value="PRK03202.1"/>
    <property type="match status" value="1"/>
</dbReference>
<keyword evidence="10" id="KW-0418">Kinase</keyword>
<dbReference type="InterPro" id="IPR000023">
    <property type="entry name" value="Phosphofructokinase_dom"/>
</dbReference>
<evidence type="ECO:0000313" key="18">
    <source>
        <dbReference type="Proteomes" id="UP001303701"/>
    </source>
</evidence>
<protein>
    <recommendedName>
        <fullName evidence="5">6-phosphofructokinase</fullName>
        <ecNumber evidence="5">2.7.1.11</ecNumber>
    </recommendedName>
</protein>
<comment type="similarity">
    <text evidence="14">Belongs to the phosphofructokinase type A (PFKA) family.</text>
</comment>
<keyword evidence="6" id="KW-0963">Cytoplasm</keyword>
<dbReference type="InterPro" id="IPR012003">
    <property type="entry name" value="ATP_PFK_prok-type"/>
</dbReference>
<keyword evidence="8" id="KW-0479">Metal-binding</keyword>
<comment type="function">
    <text evidence="2">Catalyzes the phosphorylation of D-fructose 6-phosphate to fructose 1,6-bisphosphate by ATP, the first committing step of glycolysis.</text>
</comment>
<dbReference type="Gene3D" id="3.40.50.450">
    <property type="match status" value="1"/>
</dbReference>